<organism evidence="1 2">
    <name type="scientific">Methylomagnum ishizawai</name>
    <dbReference type="NCBI Taxonomy" id="1760988"/>
    <lineage>
        <taxon>Bacteria</taxon>
        <taxon>Pseudomonadati</taxon>
        <taxon>Pseudomonadota</taxon>
        <taxon>Gammaproteobacteria</taxon>
        <taxon>Methylococcales</taxon>
        <taxon>Methylococcaceae</taxon>
        <taxon>Methylomagnum</taxon>
    </lineage>
</organism>
<name>A0A1Y6CUN2_9GAMM</name>
<reference evidence="1 2" key="1">
    <citation type="submission" date="2016-12" db="EMBL/GenBank/DDBJ databases">
        <authorList>
            <person name="Song W.-J."/>
            <person name="Kurnit D.M."/>
        </authorList>
    </citation>
    <scope>NUCLEOTIDE SEQUENCE [LARGE SCALE GENOMIC DNA]</scope>
    <source>
        <strain evidence="1 2">175</strain>
    </source>
</reference>
<keyword evidence="2" id="KW-1185">Reference proteome</keyword>
<dbReference type="Proteomes" id="UP000192923">
    <property type="component" value="Unassembled WGS sequence"/>
</dbReference>
<proteinExistence type="predicted"/>
<sequence length="72" mass="7962">MTPDALRQALAQNARHRAHASASLAKIDRAGRDRLAAINQRLDVLRPIALTDPEAADEYQALVFERGRILAM</sequence>
<dbReference type="STRING" id="1760988.SAMN02949497_1206"/>
<dbReference type="AlphaFoldDB" id="A0A1Y6CUN2"/>
<evidence type="ECO:0000313" key="1">
    <source>
        <dbReference type="EMBL" id="SMF93910.1"/>
    </source>
</evidence>
<protein>
    <submittedName>
        <fullName evidence="1">Uncharacterized protein</fullName>
    </submittedName>
</protein>
<evidence type="ECO:0000313" key="2">
    <source>
        <dbReference type="Proteomes" id="UP000192923"/>
    </source>
</evidence>
<gene>
    <name evidence="1" type="ORF">SAMN02949497_1206</name>
</gene>
<accession>A0A1Y6CUN2</accession>
<dbReference type="EMBL" id="FXAM01000001">
    <property type="protein sequence ID" value="SMF93910.1"/>
    <property type="molecule type" value="Genomic_DNA"/>
</dbReference>
<dbReference type="RefSeq" id="WP_085210848.1">
    <property type="nucleotide sequence ID" value="NZ_FXAM01000001.1"/>
</dbReference>